<dbReference type="GO" id="GO:0031431">
    <property type="term" value="C:Dbf4-dependent protein kinase complex"/>
    <property type="evidence" value="ECO:0007669"/>
    <property type="project" value="TreeGrafter"/>
</dbReference>
<dbReference type="GO" id="GO:0008270">
    <property type="term" value="F:zinc ion binding"/>
    <property type="evidence" value="ECO:0007669"/>
    <property type="project" value="UniProtKB-KW"/>
</dbReference>
<dbReference type="EMBL" id="GBHO01008587">
    <property type="protein sequence ID" value="JAG35017.1"/>
    <property type="molecule type" value="Transcribed_RNA"/>
</dbReference>
<proteinExistence type="predicted"/>
<organism evidence="7">
    <name type="scientific">Lygus hesperus</name>
    <name type="common">Western plant bug</name>
    <dbReference type="NCBI Taxonomy" id="30085"/>
    <lineage>
        <taxon>Eukaryota</taxon>
        <taxon>Metazoa</taxon>
        <taxon>Ecdysozoa</taxon>
        <taxon>Arthropoda</taxon>
        <taxon>Hexapoda</taxon>
        <taxon>Insecta</taxon>
        <taxon>Pterygota</taxon>
        <taxon>Neoptera</taxon>
        <taxon>Paraneoptera</taxon>
        <taxon>Hemiptera</taxon>
        <taxon>Heteroptera</taxon>
        <taxon>Panheteroptera</taxon>
        <taxon>Cimicomorpha</taxon>
        <taxon>Miridae</taxon>
        <taxon>Mirini</taxon>
        <taxon>Lygus</taxon>
    </lineage>
</organism>
<keyword evidence="3" id="KW-0862">Zinc</keyword>
<evidence type="ECO:0000313" key="7">
    <source>
        <dbReference type="EMBL" id="JAG06236.1"/>
    </source>
</evidence>
<dbReference type="PANTHER" id="PTHR15375">
    <property type="entry name" value="ACTIVATOR OF S-PHASE KINASE-RELATED"/>
    <property type="match status" value="1"/>
</dbReference>
<accession>A0A0A9WFQ7</accession>
<evidence type="ECO:0000256" key="4">
    <source>
        <dbReference type="PROSITE-ProRule" id="PRU00600"/>
    </source>
</evidence>
<feature type="compositionally biased region" description="Pro residues" evidence="5">
    <location>
        <begin position="442"/>
        <end position="458"/>
    </location>
</feature>
<dbReference type="InterPro" id="IPR051590">
    <property type="entry name" value="Replication_Regulatory_Kinase"/>
</dbReference>
<feature type="region of interest" description="Disordered" evidence="5">
    <location>
        <begin position="399"/>
        <end position="684"/>
    </location>
</feature>
<feature type="compositionally biased region" description="Basic and acidic residues" evidence="5">
    <location>
        <begin position="465"/>
        <end position="497"/>
    </location>
</feature>
<evidence type="ECO:0000256" key="2">
    <source>
        <dbReference type="ARBA" id="ARBA00022771"/>
    </source>
</evidence>
<feature type="non-terminal residue" evidence="7">
    <location>
        <position position="1"/>
    </location>
</feature>
<dbReference type="FunFam" id="6.10.250.3410:FF:000001">
    <property type="entry name" value="Protein DBF4 homolog A"/>
    <property type="match status" value="1"/>
</dbReference>
<dbReference type="PANTHER" id="PTHR15375:SF26">
    <property type="entry name" value="PROTEIN CHIFFON"/>
    <property type="match status" value="1"/>
</dbReference>
<keyword evidence="2 4" id="KW-0863">Zinc-finger</keyword>
<feature type="compositionally biased region" description="Basic and acidic residues" evidence="5">
    <location>
        <begin position="601"/>
        <end position="628"/>
    </location>
</feature>
<gene>
    <name evidence="7" type="ORF">CM83_83793</name>
    <name evidence="8" type="ORF">CM83_83796</name>
</gene>
<protein>
    <recommendedName>
        <fullName evidence="6">DBF4-type domain-containing protein</fullName>
    </recommendedName>
</protein>
<feature type="domain" description="DBF4-type" evidence="6">
    <location>
        <begin position="247"/>
        <end position="296"/>
    </location>
</feature>
<reference evidence="7" key="1">
    <citation type="journal article" date="2014" name="PLoS ONE">
        <title>Transcriptome-Based Identification of ABC Transporters in the Western Tarnished Plant Bug Lygus hesperus.</title>
        <authorList>
            <person name="Hull J.J."/>
            <person name="Chaney K."/>
            <person name="Geib S.M."/>
            <person name="Fabrick J.A."/>
            <person name="Brent C.S."/>
            <person name="Walsh D."/>
            <person name="Lavine L.C."/>
        </authorList>
    </citation>
    <scope>NUCLEOTIDE SEQUENCE</scope>
</reference>
<dbReference type="GO" id="GO:0003676">
    <property type="term" value="F:nucleic acid binding"/>
    <property type="evidence" value="ECO:0007669"/>
    <property type="project" value="InterPro"/>
</dbReference>
<name>A0A0A9WFQ7_LYGHE</name>
<evidence type="ECO:0000256" key="1">
    <source>
        <dbReference type="ARBA" id="ARBA00022723"/>
    </source>
</evidence>
<evidence type="ECO:0000259" key="6">
    <source>
        <dbReference type="PROSITE" id="PS51265"/>
    </source>
</evidence>
<feature type="compositionally biased region" description="Basic and acidic residues" evidence="5">
    <location>
        <begin position="206"/>
        <end position="229"/>
    </location>
</feature>
<dbReference type="InterPro" id="IPR006572">
    <property type="entry name" value="Znf_DBF"/>
</dbReference>
<feature type="region of interest" description="Disordered" evidence="5">
    <location>
        <begin position="307"/>
        <end position="342"/>
    </location>
</feature>
<feature type="region of interest" description="Disordered" evidence="5">
    <location>
        <begin position="199"/>
        <end position="244"/>
    </location>
</feature>
<dbReference type="Pfam" id="PF07535">
    <property type="entry name" value="zf-DBF"/>
    <property type="match status" value="1"/>
</dbReference>
<dbReference type="SMART" id="SM00586">
    <property type="entry name" value="ZnF_DBF"/>
    <property type="match status" value="1"/>
</dbReference>
<evidence type="ECO:0000256" key="3">
    <source>
        <dbReference type="ARBA" id="ARBA00022833"/>
    </source>
</evidence>
<dbReference type="GO" id="GO:1901987">
    <property type="term" value="P:regulation of cell cycle phase transition"/>
    <property type="evidence" value="ECO:0007669"/>
    <property type="project" value="TreeGrafter"/>
</dbReference>
<evidence type="ECO:0000256" key="5">
    <source>
        <dbReference type="SAM" id="MobiDB-lite"/>
    </source>
</evidence>
<evidence type="ECO:0000313" key="8">
    <source>
        <dbReference type="EMBL" id="JAG35017.1"/>
    </source>
</evidence>
<feature type="compositionally biased region" description="Basic residues" evidence="5">
    <location>
        <begin position="554"/>
        <end position="564"/>
    </location>
</feature>
<dbReference type="PROSITE" id="PS51265">
    <property type="entry name" value="ZF_DBF4"/>
    <property type="match status" value="1"/>
</dbReference>
<dbReference type="AlphaFoldDB" id="A0A0A9WFQ7"/>
<feature type="compositionally biased region" description="Low complexity" evidence="5">
    <location>
        <begin position="653"/>
        <end position="664"/>
    </location>
</feature>
<dbReference type="GO" id="GO:0043539">
    <property type="term" value="F:protein serine/threonine kinase activator activity"/>
    <property type="evidence" value="ECO:0007669"/>
    <property type="project" value="TreeGrafter"/>
</dbReference>
<sequence>KPLANRRIYLDIKNHASVKKLSEKLIALGGKLELFLVREVDYVVTDRDPYPIKRRAALHQVPTPSPLPSFCSVSPATTDSPTDGLGNKKTRSRAEAMLERVKQQPQKNTTGDILDNAISWKIPIYPLNKFLGWIERVSNRTEKLFKDQNTSANSPPVGRSVKVLTGSYLKIETGSRPEFKLFSNWPSLGLSAPVHRSVTSATAHQTQEKVEPRNVNTNKKDLNSNEPSHRMTRKVGRTAAKEASSAVGGGNGYCEICRVYYDQLDSHTVSAQHLKLVTDSAQYSQLDSIIQQNNLGSNSLRKSLRIAKSPPPFLPPEMGGKQSSGSSIASPGALETPPKDLTRGLRLKECSVSLGPPSPLINGFTSLKSPRSVTKHLASTAAASPVPPLHIVMNGCGRRSQRTHQPLNDILPDKEVNDVLPATPVKDRNLRSRKANSAQTPITPPPPERLPSPPPEKLSPPHLRSGSEKAMARSDRSLRGSEDRALTVRCSVEKERTWVGGCKSSDKEKSQSMRSSYTPVEATGMTTRSFRERSVDVEVPAKTSPSKSLEKPEKRVRHHERARRGRDDKDDRSEDDESHKRKRKEPTPEEDFREERRRRREERTSCALRVEDEDKEKTQSHSSSRDRLSTSTIGQPNLRGASESKSDHTTKSLNLKNPLLCFLLDQGDRPRRPTRRNVSPPSHD</sequence>
<keyword evidence="1" id="KW-0479">Metal-binding</keyword>
<dbReference type="GO" id="GO:0010571">
    <property type="term" value="P:positive regulation of nuclear cell cycle DNA replication"/>
    <property type="evidence" value="ECO:0007669"/>
    <property type="project" value="TreeGrafter"/>
</dbReference>
<feature type="compositionally biased region" description="Polar residues" evidence="5">
    <location>
        <begin position="512"/>
        <end position="528"/>
    </location>
</feature>
<reference evidence="7" key="2">
    <citation type="submission" date="2014-07" db="EMBL/GenBank/DDBJ databases">
        <authorList>
            <person name="Hull J."/>
        </authorList>
    </citation>
    <scope>NUCLEOTIDE SEQUENCE</scope>
</reference>
<feature type="compositionally biased region" description="Polar residues" evidence="5">
    <location>
        <begin position="71"/>
        <end position="81"/>
    </location>
</feature>
<dbReference type="Gene3D" id="6.10.250.3410">
    <property type="entry name" value="DBF zinc finger"/>
    <property type="match status" value="1"/>
</dbReference>
<feature type="region of interest" description="Disordered" evidence="5">
    <location>
        <begin position="69"/>
        <end position="88"/>
    </location>
</feature>
<dbReference type="InterPro" id="IPR038545">
    <property type="entry name" value="Znf_DBF_sf"/>
</dbReference>
<dbReference type="EMBL" id="GBHO01037368">
    <property type="protein sequence ID" value="JAG06236.1"/>
    <property type="molecule type" value="Transcribed_RNA"/>
</dbReference>